<feature type="region of interest" description="Disordered" evidence="1">
    <location>
        <begin position="157"/>
        <end position="228"/>
    </location>
</feature>
<gene>
    <name evidence="2" type="ORF">B5V51_10264</name>
</gene>
<accession>A0A2A4JXG9</accession>
<proteinExistence type="predicted"/>
<dbReference type="Pfam" id="PF14223">
    <property type="entry name" value="Retrotran_gag_2"/>
    <property type="match status" value="1"/>
</dbReference>
<name>A0A2A4JXG9_HELVI</name>
<comment type="caution">
    <text evidence="2">The sequence shown here is derived from an EMBL/GenBank/DDBJ whole genome shotgun (WGS) entry which is preliminary data.</text>
</comment>
<reference evidence="2" key="1">
    <citation type="submission" date="2017-09" db="EMBL/GenBank/DDBJ databases">
        <title>Contemporary evolution of a Lepidopteran species, Heliothis virescens, in response to modern agricultural practices.</title>
        <authorList>
            <person name="Fritz M.L."/>
            <person name="Deyonke A.M."/>
            <person name="Papanicolaou A."/>
            <person name="Micinski S."/>
            <person name="Westbrook J."/>
            <person name="Gould F."/>
        </authorList>
    </citation>
    <scope>NUCLEOTIDE SEQUENCE [LARGE SCALE GENOMIC DNA]</scope>
    <source>
        <strain evidence="2">HvINT-</strain>
        <tissue evidence="2">Whole body</tissue>
    </source>
</reference>
<dbReference type="EMBL" id="NWSH01000478">
    <property type="protein sequence ID" value="PCG76120.1"/>
    <property type="molecule type" value="Genomic_DNA"/>
</dbReference>
<organism evidence="2">
    <name type="scientific">Heliothis virescens</name>
    <name type="common">Tobacco budworm moth</name>
    <dbReference type="NCBI Taxonomy" id="7102"/>
    <lineage>
        <taxon>Eukaryota</taxon>
        <taxon>Metazoa</taxon>
        <taxon>Ecdysozoa</taxon>
        <taxon>Arthropoda</taxon>
        <taxon>Hexapoda</taxon>
        <taxon>Insecta</taxon>
        <taxon>Pterygota</taxon>
        <taxon>Neoptera</taxon>
        <taxon>Endopterygota</taxon>
        <taxon>Lepidoptera</taxon>
        <taxon>Glossata</taxon>
        <taxon>Ditrysia</taxon>
        <taxon>Noctuoidea</taxon>
        <taxon>Noctuidae</taxon>
        <taxon>Heliothinae</taxon>
        <taxon>Heliothis</taxon>
    </lineage>
</organism>
<dbReference type="AlphaFoldDB" id="A0A2A4JXG9"/>
<evidence type="ECO:0000256" key="1">
    <source>
        <dbReference type="SAM" id="MobiDB-lite"/>
    </source>
</evidence>
<protein>
    <submittedName>
        <fullName evidence="2">Uncharacterized protein</fullName>
    </submittedName>
</protein>
<sequence>MKLEQFPTVREYVTSMMMVSQELEDLGKEVDDELLAALLLQGLTAEFQPMRLSLENSNVSLTTDYVKTKLFQMEDNYTASSSASQPTSALLTNKHKEKKEALQAYAMGMTTTPQPGDWIIDSGASTHMTNYKAWFKGSLKKTPKALRVERAYIPEEVSVPQGLESDTTEDNQTQEVEQGTHEETSPPPVPEPESTVEDQEDNVEFEDCESDVTVDEQPQEVGSLNGVH</sequence>
<evidence type="ECO:0000313" key="2">
    <source>
        <dbReference type="EMBL" id="PCG76120.1"/>
    </source>
</evidence>
<feature type="compositionally biased region" description="Acidic residues" evidence="1">
    <location>
        <begin position="194"/>
        <end position="218"/>
    </location>
</feature>